<feature type="transmembrane region" description="Helical" evidence="1">
    <location>
        <begin position="7"/>
        <end position="26"/>
    </location>
</feature>
<feature type="transmembrane region" description="Helical" evidence="1">
    <location>
        <begin position="190"/>
        <end position="209"/>
    </location>
</feature>
<sequence>MKLTKTLGYLGLIASILVGLGEYFLHYSPSILEHSENYQFFKFVSLNNLTAGHFLAVIGLPFYFAGYIHIYRMLKSGNEALARLVLAIGFIAFAVGGVWIGSRASIGNIVHLKETIDPLAYQNLLSHYTNHMEVLVQALRIIIATLSVVFAIAILKGGTYYKKWMAIFNPIVILILLVVLGKLIPALGKHMLPILMNVTHFILFGLSLYQFNKYIKNQKNA</sequence>
<keyword evidence="3" id="KW-1185">Reference proteome</keyword>
<dbReference type="Pfam" id="PF20599">
    <property type="entry name" value="DUF6796"/>
    <property type="match status" value="1"/>
</dbReference>
<protein>
    <submittedName>
        <fullName evidence="2">DUF6796 family protein</fullName>
    </submittedName>
</protein>
<name>A0ABV5H2S8_9FLAO</name>
<comment type="caution">
    <text evidence="2">The sequence shown here is derived from an EMBL/GenBank/DDBJ whole genome shotgun (WGS) entry which is preliminary data.</text>
</comment>
<keyword evidence="1" id="KW-0472">Membrane</keyword>
<dbReference type="RefSeq" id="WP_290268519.1">
    <property type="nucleotide sequence ID" value="NZ_JAUFQP010000007.1"/>
</dbReference>
<evidence type="ECO:0000256" key="1">
    <source>
        <dbReference type="SAM" id="Phobius"/>
    </source>
</evidence>
<reference evidence="2 3" key="1">
    <citation type="submission" date="2024-09" db="EMBL/GenBank/DDBJ databases">
        <authorList>
            <person name="Sun Q."/>
            <person name="Mori K."/>
        </authorList>
    </citation>
    <scope>NUCLEOTIDE SEQUENCE [LARGE SCALE GENOMIC DNA]</scope>
    <source>
        <strain evidence="2 3">CECT 8300</strain>
    </source>
</reference>
<proteinExistence type="predicted"/>
<feature type="transmembrane region" description="Helical" evidence="1">
    <location>
        <begin position="167"/>
        <end position="184"/>
    </location>
</feature>
<accession>A0ABV5H2S8</accession>
<feature type="transmembrane region" description="Helical" evidence="1">
    <location>
        <begin position="46"/>
        <end position="68"/>
    </location>
</feature>
<keyword evidence="1" id="KW-1133">Transmembrane helix</keyword>
<gene>
    <name evidence="2" type="ORF">ACFFU1_14185</name>
</gene>
<dbReference type="Proteomes" id="UP001589590">
    <property type="component" value="Unassembled WGS sequence"/>
</dbReference>
<keyword evidence="1" id="KW-0812">Transmembrane</keyword>
<evidence type="ECO:0000313" key="3">
    <source>
        <dbReference type="Proteomes" id="UP001589590"/>
    </source>
</evidence>
<feature type="transmembrane region" description="Helical" evidence="1">
    <location>
        <begin position="80"/>
        <end position="100"/>
    </location>
</feature>
<evidence type="ECO:0000313" key="2">
    <source>
        <dbReference type="EMBL" id="MFB9106051.1"/>
    </source>
</evidence>
<feature type="transmembrane region" description="Helical" evidence="1">
    <location>
        <begin position="134"/>
        <end position="155"/>
    </location>
</feature>
<dbReference type="EMBL" id="JBHMFA010000010">
    <property type="protein sequence ID" value="MFB9106051.1"/>
    <property type="molecule type" value="Genomic_DNA"/>
</dbReference>
<organism evidence="2 3">
    <name type="scientific">Algibacter miyuki</name>
    <dbReference type="NCBI Taxonomy" id="1306933"/>
    <lineage>
        <taxon>Bacteria</taxon>
        <taxon>Pseudomonadati</taxon>
        <taxon>Bacteroidota</taxon>
        <taxon>Flavobacteriia</taxon>
        <taxon>Flavobacteriales</taxon>
        <taxon>Flavobacteriaceae</taxon>
        <taxon>Algibacter</taxon>
    </lineage>
</organism>
<dbReference type="InterPro" id="IPR046475">
    <property type="entry name" value="DUF6796"/>
</dbReference>